<dbReference type="InterPro" id="IPR011614">
    <property type="entry name" value="Catalase_core"/>
</dbReference>
<dbReference type="GO" id="GO:0004096">
    <property type="term" value="F:catalase activity"/>
    <property type="evidence" value="ECO:0007669"/>
    <property type="project" value="UniProtKB-EC"/>
</dbReference>
<feature type="compositionally biased region" description="Basic and acidic residues" evidence="9">
    <location>
        <begin position="1"/>
        <end position="17"/>
    </location>
</feature>
<protein>
    <recommendedName>
        <fullName evidence="2">catalase</fullName>
        <ecNumber evidence="2">1.11.1.6</ecNumber>
    </recommendedName>
</protein>
<feature type="domain" description="Catalase core" evidence="10">
    <location>
        <begin position="22"/>
        <end position="68"/>
    </location>
</feature>
<evidence type="ECO:0000256" key="6">
    <source>
        <dbReference type="ARBA" id="ARBA00023002"/>
    </source>
</evidence>
<dbReference type="SUPFAM" id="SSF56634">
    <property type="entry name" value="Heme-dependent catalase-like"/>
    <property type="match status" value="1"/>
</dbReference>
<keyword evidence="4" id="KW-0349">Heme</keyword>
<dbReference type="PANTHER" id="PTHR42821:SF1">
    <property type="entry name" value="CATALASE-B"/>
    <property type="match status" value="1"/>
</dbReference>
<evidence type="ECO:0000313" key="11">
    <source>
        <dbReference type="EMBL" id="PWZ97827.1"/>
    </source>
</evidence>
<comment type="caution">
    <text evidence="11">The sequence shown here is derived from an EMBL/GenBank/DDBJ whole genome shotgun (WGS) entry which is preliminary data.</text>
</comment>
<dbReference type="GO" id="GO:0006979">
    <property type="term" value="P:response to oxidative stress"/>
    <property type="evidence" value="ECO:0007669"/>
    <property type="project" value="InterPro"/>
</dbReference>
<organism evidence="11 12">
    <name type="scientific">Staphylococcus pseudintermedius</name>
    <dbReference type="NCBI Taxonomy" id="283734"/>
    <lineage>
        <taxon>Bacteria</taxon>
        <taxon>Bacillati</taxon>
        <taxon>Bacillota</taxon>
        <taxon>Bacilli</taxon>
        <taxon>Bacillales</taxon>
        <taxon>Staphylococcaceae</taxon>
        <taxon>Staphylococcus</taxon>
        <taxon>Staphylococcus intermedius group</taxon>
    </lineage>
</organism>
<dbReference type="Gene3D" id="6.10.10.30">
    <property type="entry name" value="Catalase hpii, N-terminal domain-like"/>
    <property type="match status" value="1"/>
</dbReference>
<evidence type="ECO:0000313" key="12">
    <source>
        <dbReference type="Proteomes" id="UP000246351"/>
    </source>
</evidence>
<evidence type="ECO:0000259" key="10">
    <source>
        <dbReference type="Pfam" id="PF00199"/>
    </source>
</evidence>
<feature type="region of interest" description="Disordered" evidence="9">
    <location>
        <begin position="1"/>
        <end position="34"/>
    </location>
</feature>
<dbReference type="PROSITE" id="PS51402">
    <property type="entry name" value="CATALASE_3"/>
    <property type="match status" value="1"/>
</dbReference>
<dbReference type="AlphaFoldDB" id="A0A317Z8U1"/>
<dbReference type="PANTHER" id="PTHR42821">
    <property type="entry name" value="CATALASE"/>
    <property type="match status" value="1"/>
</dbReference>
<dbReference type="InterPro" id="IPR020835">
    <property type="entry name" value="Catalase_sf"/>
</dbReference>
<dbReference type="InterPro" id="IPR024712">
    <property type="entry name" value="Catalase_clade2"/>
</dbReference>
<keyword evidence="5" id="KW-0479">Metal-binding</keyword>
<reference evidence="11 12" key="1">
    <citation type="journal article" date="2018" name="Vet. Microbiol.">
        <title>Clonal diversity and geographic distribution of methicillin-resistant Staphylococcus pseudintermedius from Australian animals: Discovery of novel sequence types.</title>
        <authorList>
            <person name="Worthing K.A."/>
            <person name="Abraham S."/>
            <person name="Coombs G.W."/>
            <person name="Pang S."/>
            <person name="Saputra S."/>
            <person name="Jordan D."/>
            <person name="Trott D.J."/>
            <person name="Norris J.M."/>
        </authorList>
    </citation>
    <scope>NUCLEOTIDE SEQUENCE [LARGE SCALE GENOMIC DNA]</scope>
    <source>
        <strain evidence="11 12">ST71 3</strain>
    </source>
</reference>
<dbReference type="EMBL" id="QEIV01001117">
    <property type="protein sequence ID" value="PWZ97827.1"/>
    <property type="molecule type" value="Genomic_DNA"/>
</dbReference>
<dbReference type="GO" id="GO:0020037">
    <property type="term" value="F:heme binding"/>
    <property type="evidence" value="ECO:0007669"/>
    <property type="project" value="InterPro"/>
</dbReference>
<keyword evidence="8" id="KW-0376">Hydrogen peroxide</keyword>
<keyword evidence="6" id="KW-0560">Oxidoreductase</keyword>
<proteinExistence type="predicted"/>
<accession>A0A317Z8U1</accession>
<comment type="cofactor">
    <cofactor evidence="1">
        <name>heme</name>
        <dbReference type="ChEBI" id="CHEBI:30413"/>
    </cofactor>
</comment>
<feature type="non-terminal residue" evidence="11">
    <location>
        <position position="68"/>
    </location>
</feature>
<dbReference type="InterPro" id="IPR018028">
    <property type="entry name" value="Catalase"/>
</dbReference>
<keyword evidence="7" id="KW-0408">Iron</keyword>
<dbReference type="GO" id="GO:0046872">
    <property type="term" value="F:metal ion binding"/>
    <property type="evidence" value="ECO:0007669"/>
    <property type="project" value="UniProtKB-KW"/>
</dbReference>
<sequence>MDNKKLEQLKKDQKNNDGKAMTTNNGVKVSEDENTLTVGERGPSLLEDFHFREKIMHFDHERIPERIV</sequence>
<evidence type="ECO:0000256" key="8">
    <source>
        <dbReference type="ARBA" id="ARBA00023324"/>
    </source>
</evidence>
<dbReference type="GO" id="GO:0042744">
    <property type="term" value="P:hydrogen peroxide catabolic process"/>
    <property type="evidence" value="ECO:0007669"/>
    <property type="project" value="UniProtKB-KW"/>
</dbReference>
<evidence type="ECO:0000256" key="5">
    <source>
        <dbReference type="ARBA" id="ARBA00022723"/>
    </source>
</evidence>
<gene>
    <name evidence="11" type="ORF">DD924_11555</name>
</gene>
<dbReference type="GO" id="GO:0005829">
    <property type="term" value="C:cytosol"/>
    <property type="evidence" value="ECO:0007669"/>
    <property type="project" value="TreeGrafter"/>
</dbReference>
<dbReference type="EC" id="1.11.1.6" evidence="2"/>
<evidence type="ECO:0000256" key="1">
    <source>
        <dbReference type="ARBA" id="ARBA00001971"/>
    </source>
</evidence>
<dbReference type="Pfam" id="PF00199">
    <property type="entry name" value="Catalase"/>
    <property type="match status" value="1"/>
</dbReference>
<evidence type="ECO:0000256" key="9">
    <source>
        <dbReference type="SAM" id="MobiDB-lite"/>
    </source>
</evidence>
<keyword evidence="3" id="KW-0575">Peroxidase</keyword>
<evidence type="ECO:0000256" key="3">
    <source>
        <dbReference type="ARBA" id="ARBA00022559"/>
    </source>
</evidence>
<name>A0A317Z8U1_STAPS</name>
<evidence type="ECO:0000256" key="2">
    <source>
        <dbReference type="ARBA" id="ARBA00012314"/>
    </source>
</evidence>
<dbReference type="Proteomes" id="UP000246351">
    <property type="component" value="Unassembled WGS sequence"/>
</dbReference>
<evidence type="ECO:0000256" key="4">
    <source>
        <dbReference type="ARBA" id="ARBA00022617"/>
    </source>
</evidence>
<evidence type="ECO:0000256" key="7">
    <source>
        <dbReference type="ARBA" id="ARBA00023004"/>
    </source>
</evidence>